<evidence type="ECO:0000256" key="4">
    <source>
        <dbReference type="ARBA" id="ARBA00023002"/>
    </source>
</evidence>
<keyword evidence="2" id="KW-0285">Flavoprotein</keyword>
<dbReference type="Gene3D" id="3.90.700.10">
    <property type="entry name" value="Succinate dehydrogenase/fumarate reductase flavoprotein, catalytic domain"/>
    <property type="match status" value="1"/>
</dbReference>
<dbReference type="GO" id="GO:0016491">
    <property type="term" value="F:oxidoreductase activity"/>
    <property type="evidence" value="ECO:0007669"/>
    <property type="project" value="UniProtKB-KW"/>
</dbReference>
<gene>
    <name evidence="6" type="ORF">M9979_13480</name>
</gene>
<keyword evidence="7" id="KW-1185">Reference proteome</keyword>
<dbReference type="InterPro" id="IPR036188">
    <property type="entry name" value="FAD/NAD-bd_sf"/>
</dbReference>
<evidence type="ECO:0000313" key="7">
    <source>
        <dbReference type="Proteomes" id="UP001139486"/>
    </source>
</evidence>
<dbReference type="GO" id="GO:0008202">
    <property type="term" value="P:steroid metabolic process"/>
    <property type="evidence" value="ECO:0007669"/>
    <property type="project" value="UniProtKB-ARBA"/>
</dbReference>
<dbReference type="InterPro" id="IPR050315">
    <property type="entry name" value="FAD-oxidoreductase_2"/>
</dbReference>
<keyword evidence="3" id="KW-0274">FAD</keyword>
<dbReference type="AlphaFoldDB" id="A0A9X2KRB3"/>
<comment type="cofactor">
    <cofactor evidence="1">
        <name>FAD</name>
        <dbReference type="ChEBI" id="CHEBI:57692"/>
    </cofactor>
</comment>
<dbReference type="PRINTS" id="PR00469">
    <property type="entry name" value="PNDRDTASEII"/>
</dbReference>
<evidence type="ECO:0000259" key="5">
    <source>
        <dbReference type="Pfam" id="PF00890"/>
    </source>
</evidence>
<sequence length="475" mass="49476">MTDGEMADLIVVGLGAAGASAAIDAARAGLDVLVLERASGGGGSTAASGGYLYLGGGTSVQTANGYADSVEDMIAFLTCEMPDPPHDKIRAYCEASVAHFEWLKAQGVPFNTKYFGGKHFEVPSDETLSWTGGEKAHPHVTVARPAPRGHMVAAQGAAGHVLIERLIAAAEGAGVRFAYDANVTDLVTDDGTVTGVRYRSEGAERVATARHGVLLATGGFAMDPAMLAEHLPVMARDDVYVVGGAYADGVGIRLGRSVGGATKHMHAQLITSPLYPPEGYLKGVLVNRDGDRFVAEDSYHARTSQAIVDQPGHVAYLIVDTAMYEPPSFGQQQLIDVWEDFASMERDLGLPEGRLQATVARYNADAAEGRDGAMHKHADWCQPLVVPPFAAVDCSLGKAVFSGFSLGGLATDVDGRVLREDGSAIDRLYAAGATASNLAQGSSSYASGVCLGESTYFARRVAAAVARDAALAAAA</sequence>
<keyword evidence="4" id="KW-0560">Oxidoreductase</keyword>
<reference evidence="6" key="1">
    <citation type="submission" date="2022-05" db="EMBL/GenBank/DDBJ databases">
        <title>Sphingomonas sp. strain RP10 Genome sequencing and assembly.</title>
        <authorList>
            <person name="Kim I."/>
        </authorList>
    </citation>
    <scope>NUCLEOTIDE SEQUENCE</scope>
    <source>
        <strain evidence="6">RP10</strain>
    </source>
</reference>
<dbReference type="PANTHER" id="PTHR43400">
    <property type="entry name" value="FUMARATE REDUCTASE"/>
    <property type="match status" value="1"/>
</dbReference>
<organism evidence="6 7">
    <name type="scientific">Sphingomonas liriopis</name>
    <dbReference type="NCBI Taxonomy" id="2949094"/>
    <lineage>
        <taxon>Bacteria</taxon>
        <taxon>Pseudomonadati</taxon>
        <taxon>Pseudomonadota</taxon>
        <taxon>Alphaproteobacteria</taxon>
        <taxon>Sphingomonadales</taxon>
        <taxon>Sphingomonadaceae</taxon>
        <taxon>Sphingomonas</taxon>
    </lineage>
</organism>
<dbReference type="Gene3D" id="3.50.50.60">
    <property type="entry name" value="FAD/NAD(P)-binding domain"/>
    <property type="match status" value="1"/>
</dbReference>
<dbReference type="EMBL" id="JAMLDY010000017">
    <property type="protein sequence ID" value="MCP3735882.1"/>
    <property type="molecule type" value="Genomic_DNA"/>
</dbReference>
<dbReference type="InterPro" id="IPR027477">
    <property type="entry name" value="Succ_DH/fumarate_Rdtase_cat_sf"/>
</dbReference>
<dbReference type="Pfam" id="PF00890">
    <property type="entry name" value="FAD_binding_2"/>
    <property type="match status" value="1"/>
</dbReference>
<comment type="caution">
    <text evidence="6">The sequence shown here is derived from an EMBL/GenBank/DDBJ whole genome shotgun (WGS) entry which is preliminary data.</text>
</comment>
<evidence type="ECO:0000313" key="6">
    <source>
        <dbReference type="EMBL" id="MCP3735882.1"/>
    </source>
</evidence>
<accession>A0A9X2KRB3</accession>
<evidence type="ECO:0000256" key="2">
    <source>
        <dbReference type="ARBA" id="ARBA00022630"/>
    </source>
</evidence>
<evidence type="ECO:0000256" key="3">
    <source>
        <dbReference type="ARBA" id="ARBA00022827"/>
    </source>
</evidence>
<dbReference type="SUPFAM" id="SSF51905">
    <property type="entry name" value="FAD/NAD(P)-binding domain"/>
    <property type="match status" value="1"/>
</dbReference>
<proteinExistence type="predicted"/>
<feature type="domain" description="FAD-dependent oxidoreductase 2 FAD-binding" evidence="5">
    <location>
        <begin position="8"/>
        <end position="440"/>
    </location>
</feature>
<dbReference type="Proteomes" id="UP001139486">
    <property type="component" value="Unassembled WGS sequence"/>
</dbReference>
<dbReference type="RefSeq" id="WP_254289878.1">
    <property type="nucleotide sequence ID" value="NZ_JAMLDY010000017.1"/>
</dbReference>
<dbReference type="PANTHER" id="PTHR43400:SF10">
    <property type="entry name" value="3-OXOSTEROID 1-DEHYDROGENASE"/>
    <property type="match status" value="1"/>
</dbReference>
<evidence type="ECO:0000256" key="1">
    <source>
        <dbReference type="ARBA" id="ARBA00001974"/>
    </source>
</evidence>
<dbReference type="InterPro" id="IPR003953">
    <property type="entry name" value="FAD-dep_OxRdtase_2_FAD-bd"/>
</dbReference>
<dbReference type="SUPFAM" id="SSF56425">
    <property type="entry name" value="Succinate dehydrogenase/fumarate reductase flavoprotein, catalytic domain"/>
    <property type="match status" value="1"/>
</dbReference>
<name>A0A9X2KRB3_9SPHN</name>
<protein>
    <submittedName>
        <fullName evidence="6">FAD-dependent oxidoreductase</fullName>
    </submittedName>
</protein>